<dbReference type="Gene3D" id="2.30.130.30">
    <property type="entry name" value="Hypothetical protein"/>
    <property type="match status" value="1"/>
</dbReference>
<sequence>MSTHKLKILPEYYQAAASGNKPFEIRKNDRDYKLGDKLELQEWDGVNYTGKEIHVYVTYILKGGLYGLDKAYCILGTRIIEVIKNEPSKITE</sequence>
<dbReference type="InterPro" id="IPR039440">
    <property type="entry name" value="DUF3850"/>
</dbReference>
<dbReference type="Proteomes" id="UP000199312">
    <property type="component" value="Unassembled WGS sequence"/>
</dbReference>
<feature type="domain" description="DUF3850" evidence="1">
    <location>
        <begin position="3"/>
        <end position="76"/>
    </location>
</feature>
<gene>
    <name evidence="2" type="ORF">SAMN04488006_0457</name>
</gene>
<evidence type="ECO:0000313" key="3">
    <source>
        <dbReference type="Proteomes" id="UP000199312"/>
    </source>
</evidence>
<dbReference type="STRING" id="593133.SAMN04488006_0457"/>
<evidence type="ECO:0000259" key="1">
    <source>
        <dbReference type="Pfam" id="PF12961"/>
    </source>
</evidence>
<dbReference type="InterPro" id="IPR015947">
    <property type="entry name" value="PUA-like_sf"/>
</dbReference>
<dbReference type="AlphaFoldDB" id="A0A1I6NRP7"/>
<protein>
    <recommendedName>
        <fullName evidence="1">DUF3850 domain-containing protein</fullName>
    </recommendedName>
</protein>
<dbReference type="OrthoDB" id="1700487at2"/>
<accession>A0A1I6NRP7</accession>
<reference evidence="3" key="1">
    <citation type="submission" date="2016-10" db="EMBL/GenBank/DDBJ databases">
        <authorList>
            <person name="Varghese N."/>
            <person name="Submissions S."/>
        </authorList>
    </citation>
    <scope>NUCLEOTIDE SEQUENCE [LARGE SCALE GENOMIC DNA]</scope>
    <source>
        <strain evidence="3">DSM 24450</strain>
    </source>
</reference>
<dbReference type="SUPFAM" id="SSF88697">
    <property type="entry name" value="PUA domain-like"/>
    <property type="match status" value="1"/>
</dbReference>
<dbReference type="Pfam" id="PF12961">
    <property type="entry name" value="DUF3850"/>
    <property type="match status" value="1"/>
</dbReference>
<evidence type="ECO:0000313" key="2">
    <source>
        <dbReference type="EMBL" id="SFS30597.1"/>
    </source>
</evidence>
<dbReference type="RefSeq" id="WP_090222122.1">
    <property type="nucleotide sequence ID" value="NZ_FOZP01000001.1"/>
</dbReference>
<keyword evidence="3" id="KW-1185">Reference proteome</keyword>
<name>A0A1I6NRP7_9FLAO</name>
<proteinExistence type="predicted"/>
<organism evidence="2 3">
    <name type="scientific">Lutibacter maritimus</name>
    <dbReference type="NCBI Taxonomy" id="593133"/>
    <lineage>
        <taxon>Bacteria</taxon>
        <taxon>Pseudomonadati</taxon>
        <taxon>Bacteroidota</taxon>
        <taxon>Flavobacteriia</taxon>
        <taxon>Flavobacteriales</taxon>
        <taxon>Flavobacteriaceae</taxon>
        <taxon>Lutibacter</taxon>
    </lineage>
</organism>
<dbReference type="EMBL" id="FOZP01000001">
    <property type="protein sequence ID" value="SFS30597.1"/>
    <property type="molecule type" value="Genomic_DNA"/>
</dbReference>